<dbReference type="PRINTS" id="PR00080">
    <property type="entry name" value="SDRFAMILY"/>
</dbReference>
<dbReference type="eggNOG" id="COG1028">
    <property type="taxonomic scope" value="Bacteria"/>
</dbReference>
<dbReference type="InterPro" id="IPR057326">
    <property type="entry name" value="KR_dom"/>
</dbReference>
<dbReference type="Proteomes" id="UP000026739">
    <property type="component" value="Unassembled WGS sequence"/>
</dbReference>
<dbReference type="EMBL" id="AZQQ01000110">
    <property type="protein sequence ID" value="KDD65155.1"/>
    <property type="molecule type" value="Genomic_DNA"/>
</dbReference>
<accession>A0A059KTK9</accession>
<dbReference type="PROSITE" id="PS00061">
    <property type="entry name" value="ADH_SHORT"/>
    <property type="match status" value="1"/>
</dbReference>
<dbReference type="PRINTS" id="PR00081">
    <property type="entry name" value="GDHRDH"/>
</dbReference>
<dbReference type="AlphaFoldDB" id="A0A059KTK9"/>
<sequence>MNRVALVTGASRGLGECIARRLHAAGYRVALADVRLDGVQHLASELDGSGASAIAIELDVRNKADFVRARDLLAERWGGTDILVNNAGVSKVAALMDITPEEFDESMAINLRGTFVACQVFGAHFAERGFGRIVNIASLAGQNGGTATGAHYAAAKGGVATLTKVFARELAPQGVTVNSISPGPLDLPVVRETVAPERLEQILKMTPAGTLGAPEYIADSVLLLIADHASSVTGACWDINGGLFMR</sequence>
<dbReference type="InterPro" id="IPR036291">
    <property type="entry name" value="NAD(P)-bd_dom_sf"/>
</dbReference>
<evidence type="ECO:0000256" key="2">
    <source>
        <dbReference type="ARBA" id="ARBA00023002"/>
    </source>
</evidence>
<gene>
    <name evidence="9" type="ORF">V466_30715</name>
</gene>
<evidence type="ECO:0000259" key="8">
    <source>
        <dbReference type="SMART" id="SM00822"/>
    </source>
</evidence>
<dbReference type="InterPro" id="IPR050259">
    <property type="entry name" value="SDR"/>
</dbReference>
<dbReference type="InterPro" id="IPR020904">
    <property type="entry name" value="Sc_DH/Rdtase_CS"/>
</dbReference>
<evidence type="ECO:0000313" key="10">
    <source>
        <dbReference type="Proteomes" id="UP000026739"/>
    </source>
</evidence>
<dbReference type="PANTHER" id="PTHR42879">
    <property type="entry name" value="3-OXOACYL-(ACYL-CARRIER-PROTEIN) REDUCTASE"/>
    <property type="match status" value="1"/>
</dbReference>
<evidence type="ECO:0000313" key="9">
    <source>
        <dbReference type="EMBL" id="KDD65155.1"/>
    </source>
</evidence>
<proteinExistence type="inferred from homology"/>
<comment type="pathway">
    <text evidence="5">Aromatic compound metabolism; p-cumate degradation; acetaldehyde and pyruvate from p-cumate: step 2/7.</text>
</comment>
<evidence type="ECO:0000256" key="5">
    <source>
        <dbReference type="ARBA" id="ARBA00060518"/>
    </source>
</evidence>
<evidence type="ECO:0000256" key="3">
    <source>
        <dbReference type="ARBA" id="ARBA00042907"/>
    </source>
</evidence>
<evidence type="ECO:0000256" key="7">
    <source>
        <dbReference type="ARBA" id="ARBA00073443"/>
    </source>
</evidence>
<dbReference type="SMART" id="SM00822">
    <property type="entry name" value="PKS_KR"/>
    <property type="match status" value="1"/>
</dbReference>
<dbReference type="InterPro" id="IPR002347">
    <property type="entry name" value="SDR_fam"/>
</dbReference>
<dbReference type="FunFam" id="3.40.50.720:FF:000173">
    <property type="entry name" value="3-oxoacyl-[acyl-carrier protein] reductase"/>
    <property type="match status" value="1"/>
</dbReference>
<dbReference type="GO" id="GO:0018511">
    <property type="term" value="F:2,3-dihydroxy-2,3-dihydro-p-cumate dehydrogenase activity"/>
    <property type="evidence" value="ECO:0007669"/>
    <property type="project" value="UniProtKB-EC"/>
</dbReference>
<organism evidence="9 10">
    <name type="scientific">Pseudomonas mandelii PD30</name>
    <dbReference type="NCBI Taxonomy" id="1419583"/>
    <lineage>
        <taxon>Bacteria</taxon>
        <taxon>Pseudomonadati</taxon>
        <taxon>Pseudomonadota</taxon>
        <taxon>Gammaproteobacteria</taxon>
        <taxon>Pseudomonadales</taxon>
        <taxon>Pseudomonadaceae</taxon>
        <taxon>Pseudomonas</taxon>
    </lineage>
</organism>
<name>A0A059KTK9_9PSED</name>
<evidence type="ECO:0000256" key="4">
    <source>
        <dbReference type="ARBA" id="ARBA00050226"/>
    </source>
</evidence>
<reference evidence="9 10" key="1">
    <citation type="submission" date="2013-12" db="EMBL/GenBank/DDBJ databases">
        <authorList>
            <person name="Formusa P.A."/>
            <person name="Habash M."/>
            <person name="Lee H."/>
            <person name="Trevors J.T."/>
        </authorList>
    </citation>
    <scope>NUCLEOTIDE SEQUENCE [LARGE SCALE GENOMIC DNA]</scope>
    <source>
        <strain evidence="9 10">PD30</strain>
    </source>
</reference>
<evidence type="ECO:0000256" key="1">
    <source>
        <dbReference type="ARBA" id="ARBA00006484"/>
    </source>
</evidence>
<dbReference type="EC" id="1.3.1.58" evidence="6"/>
<comment type="catalytic activity">
    <reaction evidence="4">
        <text>(2R,3S)-2,3-dihydroxy-2,3-dihydro-p-cumate + NAD(+) = 2,3-dihydroxy-p-cumate + NADH + H(+)</text>
        <dbReference type="Rhea" id="RHEA:23772"/>
        <dbReference type="ChEBI" id="CHEBI:15378"/>
        <dbReference type="ChEBI" id="CHEBI:36647"/>
        <dbReference type="ChEBI" id="CHEBI:57540"/>
        <dbReference type="ChEBI" id="CHEBI:57945"/>
        <dbReference type="ChEBI" id="CHEBI:58420"/>
        <dbReference type="EC" id="1.3.1.58"/>
    </reaction>
</comment>
<comment type="similarity">
    <text evidence="1">Belongs to the short-chain dehydrogenases/reductases (SDR) family.</text>
</comment>
<dbReference type="GO" id="GO:0032787">
    <property type="term" value="P:monocarboxylic acid metabolic process"/>
    <property type="evidence" value="ECO:0007669"/>
    <property type="project" value="UniProtKB-ARBA"/>
</dbReference>
<dbReference type="SUPFAM" id="SSF51735">
    <property type="entry name" value="NAD(P)-binding Rossmann-fold domains"/>
    <property type="match status" value="1"/>
</dbReference>
<protein>
    <recommendedName>
        <fullName evidence="7">2,3-dihydroxy-2,3-dihydro-p-cumate dehydrogenase</fullName>
        <ecNumber evidence="6">1.3.1.58</ecNumber>
    </recommendedName>
    <alternativeName>
        <fullName evidence="3">Biphenyl-2,3-dihydro-2,3-diol dehydrogenase</fullName>
    </alternativeName>
</protein>
<dbReference type="PANTHER" id="PTHR42879:SF2">
    <property type="entry name" value="3-OXOACYL-[ACYL-CARRIER-PROTEIN] REDUCTASE FABG"/>
    <property type="match status" value="1"/>
</dbReference>
<keyword evidence="2" id="KW-0560">Oxidoreductase</keyword>
<evidence type="ECO:0000256" key="6">
    <source>
        <dbReference type="ARBA" id="ARBA00066455"/>
    </source>
</evidence>
<comment type="caution">
    <text evidence="9">The sequence shown here is derived from an EMBL/GenBank/DDBJ whole genome shotgun (WGS) entry which is preliminary data.</text>
</comment>
<dbReference type="Gene3D" id="3.40.50.720">
    <property type="entry name" value="NAD(P)-binding Rossmann-like Domain"/>
    <property type="match status" value="1"/>
</dbReference>
<dbReference type="Pfam" id="PF13561">
    <property type="entry name" value="adh_short_C2"/>
    <property type="match status" value="1"/>
</dbReference>
<dbReference type="RefSeq" id="WP_033062072.1">
    <property type="nucleotide sequence ID" value="NZ_AZQQ01000110.1"/>
</dbReference>
<feature type="domain" description="Ketoreductase" evidence="8">
    <location>
        <begin position="3"/>
        <end position="183"/>
    </location>
</feature>